<comment type="catalytic activity">
    <reaction evidence="16">
        <text>tRNA(Glu) + L-glutamate + ATP = L-glutamyl-tRNA(Glu) + AMP + diphosphate</text>
        <dbReference type="Rhea" id="RHEA:23540"/>
        <dbReference type="Rhea" id="RHEA-COMP:9663"/>
        <dbReference type="Rhea" id="RHEA-COMP:9680"/>
        <dbReference type="ChEBI" id="CHEBI:29985"/>
        <dbReference type="ChEBI" id="CHEBI:30616"/>
        <dbReference type="ChEBI" id="CHEBI:33019"/>
        <dbReference type="ChEBI" id="CHEBI:78442"/>
        <dbReference type="ChEBI" id="CHEBI:78520"/>
        <dbReference type="ChEBI" id="CHEBI:456215"/>
        <dbReference type="EC" id="6.1.1.17"/>
    </reaction>
</comment>
<evidence type="ECO:0000256" key="7">
    <source>
        <dbReference type="ARBA" id="ARBA00022598"/>
    </source>
</evidence>
<evidence type="ECO:0000256" key="14">
    <source>
        <dbReference type="ARBA" id="ARBA00023146"/>
    </source>
</evidence>
<dbReference type="STRING" id="43335.A0A4V6A7B5"/>
<dbReference type="GO" id="GO:0004818">
    <property type="term" value="F:glutamate-tRNA ligase activity"/>
    <property type="evidence" value="ECO:0007669"/>
    <property type="project" value="UniProtKB-EC"/>
</dbReference>
<evidence type="ECO:0000256" key="17">
    <source>
        <dbReference type="ARBA" id="ARBA00067539"/>
    </source>
</evidence>
<evidence type="ECO:0000259" key="19">
    <source>
        <dbReference type="Pfam" id="PF00749"/>
    </source>
</evidence>
<dbReference type="InterPro" id="IPR020751">
    <property type="entry name" value="aa-tRNA-synth_I_codon-bd_sub2"/>
</dbReference>
<dbReference type="PANTHER" id="PTHR43311:SF2">
    <property type="entry name" value="GLUTAMATE--TRNA LIGASE, MITOCHONDRIAL-RELATED"/>
    <property type="match status" value="1"/>
</dbReference>
<evidence type="ECO:0000256" key="9">
    <source>
        <dbReference type="ARBA" id="ARBA00022741"/>
    </source>
</evidence>
<protein>
    <recommendedName>
        <fullName evidence="17">Glutamate--tRNA ligase, chloroplastic/mitochondrial</fullName>
        <ecNumber evidence="5">6.1.1.17</ecNumber>
    </recommendedName>
    <alternativeName>
        <fullName evidence="15">Glutamyl-tRNA synthetase</fullName>
    </alternativeName>
</protein>
<dbReference type="CDD" id="cd00808">
    <property type="entry name" value="GluRS_core"/>
    <property type="match status" value="1"/>
</dbReference>
<evidence type="ECO:0000256" key="12">
    <source>
        <dbReference type="ARBA" id="ARBA00022946"/>
    </source>
</evidence>
<evidence type="ECO:0000259" key="20">
    <source>
        <dbReference type="Pfam" id="PF19269"/>
    </source>
</evidence>
<organism evidence="21">
    <name type="scientific">Populus alba</name>
    <name type="common">White poplar</name>
    <dbReference type="NCBI Taxonomy" id="43335"/>
    <lineage>
        <taxon>Eukaryota</taxon>
        <taxon>Viridiplantae</taxon>
        <taxon>Streptophyta</taxon>
        <taxon>Embryophyta</taxon>
        <taxon>Tracheophyta</taxon>
        <taxon>Spermatophyta</taxon>
        <taxon>Magnoliopsida</taxon>
        <taxon>eudicotyledons</taxon>
        <taxon>Gunneridae</taxon>
        <taxon>Pentapetalae</taxon>
        <taxon>rosids</taxon>
        <taxon>fabids</taxon>
        <taxon>Malpighiales</taxon>
        <taxon>Salicaceae</taxon>
        <taxon>Saliceae</taxon>
        <taxon>Populus</taxon>
    </lineage>
</organism>
<dbReference type="InterPro" id="IPR004527">
    <property type="entry name" value="Glu-tRNA-ligase_bac/mito"/>
</dbReference>
<keyword evidence="9 18" id="KW-0547">Nucleotide-binding</keyword>
<evidence type="ECO:0000256" key="13">
    <source>
        <dbReference type="ARBA" id="ARBA00023128"/>
    </source>
</evidence>
<dbReference type="GO" id="GO:0009507">
    <property type="term" value="C:chloroplast"/>
    <property type="evidence" value="ECO:0007669"/>
    <property type="project" value="UniProtKB-SubCell"/>
</dbReference>
<keyword evidence="12" id="KW-0809">Transit peptide</keyword>
<dbReference type="GO" id="GO:0008270">
    <property type="term" value="F:zinc ion binding"/>
    <property type="evidence" value="ECO:0007669"/>
    <property type="project" value="InterPro"/>
</dbReference>
<dbReference type="Pfam" id="PF19269">
    <property type="entry name" value="Anticodon_2"/>
    <property type="match status" value="1"/>
</dbReference>
<accession>A0A4V6A7B5</accession>
<dbReference type="EMBL" id="RCHU01000668">
    <property type="protein sequence ID" value="TKR98445.1"/>
    <property type="molecule type" value="Genomic_DNA"/>
</dbReference>
<keyword evidence="6" id="KW-0150">Chloroplast</keyword>
<dbReference type="Gene3D" id="3.40.50.620">
    <property type="entry name" value="HUPs"/>
    <property type="match status" value="1"/>
</dbReference>
<evidence type="ECO:0000256" key="6">
    <source>
        <dbReference type="ARBA" id="ARBA00022528"/>
    </source>
</evidence>
<keyword evidence="13" id="KW-0496">Mitochondrion</keyword>
<evidence type="ECO:0000256" key="1">
    <source>
        <dbReference type="ARBA" id="ARBA00004051"/>
    </source>
</evidence>
<evidence type="ECO:0000256" key="18">
    <source>
        <dbReference type="RuleBase" id="RU363037"/>
    </source>
</evidence>
<dbReference type="PANTHER" id="PTHR43311">
    <property type="entry name" value="GLUTAMATE--TRNA LIGASE"/>
    <property type="match status" value="1"/>
</dbReference>
<dbReference type="InterPro" id="IPR049940">
    <property type="entry name" value="GluQ/Sye"/>
</dbReference>
<dbReference type="SUPFAM" id="SSF52374">
    <property type="entry name" value="Nucleotidylyl transferase"/>
    <property type="match status" value="1"/>
</dbReference>
<dbReference type="FunFam" id="1.10.10.350:FF:000004">
    <property type="entry name" value="Glutamate--tRNA ligase chloroplastic/mitochondrial"/>
    <property type="match status" value="1"/>
</dbReference>
<dbReference type="HAMAP" id="MF_00022">
    <property type="entry name" value="Glu_tRNA_synth_type1"/>
    <property type="match status" value="1"/>
</dbReference>
<dbReference type="EC" id="6.1.1.17" evidence="5"/>
<dbReference type="PRINTS" id="PR00987">
    <property type="entry name" value="TRNASYNTHGLU"/>
</dbReference>
<evidence type="ECO:0000256" key="10">
    <source>
        <dbReference type="ARBA" id="ARBA00022840"/>
    </source>
</evidence>
<dbReference type="PROSITE" id="PS00178">
    <property type="entry name" value="AA_TRNA_LIGASE_I"/>
    <property type="match status" value="1"/>
</dbReference>
<dbReference type="GO" id="GO:0048608">
    <property type="term" value="P:reproductive structure development"/>
    <property type="evidence" value="ECO:0007669"/>
    <property type="project" value="UniProtKB-ARBA"/>
</dbReference>
<comment type="subcellular location">
    <subcellularLocation>
        <location evidence="2">Mitochondrion</location>
    </subcellularLocation>
    <subcellularLocation>
        <location evidence="3">Plastid</location>
        <location evidence="3">Chloroplast</location>
    </subcellularLocation>
</comment>
<keyword evidence="14 18" id="KW-0030">Aminoacyl-tRNA synthetase</keyword>
<dbReference type="InterPro" id="IPR008925">
    <property type="entry name" value="aa_tRNA-synth_I_cd-bd_sf"/>
</dbReference>
<proteinExistence type="inferred from homology"/>
<dbReference type="Gene3D" id="1.10.10.350">
    <property type="match status" value="1"/>
</dbReference>
<feature type="domain" description="Glutamyl/glutaminyl-tRNA synthetase class Ib catalytic" evidence="19">
    <location>
        <begin position="58"/>
        <end position="375"/>
    </location>
</feature>
<dbReference type="GO" id="GO:0009791">
    <property type="term" value="P:post-embryonic development"/>
    <property type="evidence" value="ECO:0007669"/>
    <property type="project" value="UniProtKB-ARBA"/>
</dbReference>
<dbReference type="GO" id="GO:0006424">
    <property type="term" value="P:glutamyl-tRNA aminoacylation"/>
    <property type="evidence" value="ECO:0007669"/>
    <property type="project" value="InterPro"/>
</dbReference>
<dbReference type="InterPro" id="IPR001412">
    <property type="entry name" value="aa-tRNA-synth_I_CS"/>
</dbReference>
<dbReference type="InterPro" id="IPR033910">
    <property type="entry name" value="GluRS_core"/>
</dbReference>
<dbReference type="SUPFAM" id="SSF48163">
    <property type="entry name" value="An anticodon-binding domain of class I aminoacyl-tRNA synthetases"/>
    <property type="match status" value="1"/>
</dbReference>
<evidence type="ECO:0000256" key="16">
    <source>
        <dbReference type="ARBA" id="ARBA00048351"/>
    </source>
</evidence>
<dbReference type="InterPro" id="IPR000924">
    <property type="entry name" value="Glu/Gln-tRNA-synth"/>
</dbReference>
<dbReference type="GO" id="GO:0005739">
    <property type="term" value="C:mitochondrion"/>
    <property type="evidence" value="ECO:0007669"/>
    <property type="project" value="UniProtKB-SubCell"/>
</dbReference>
<dbReference type="InterPro" id="IPR014729">
    <property type="entry name" value="Rossmann-like_a/b/a_fold"/>
</dbReference>
<comment type="similarity">
    <text evidence="4">Belongs to the class-I aminoacyl-tRNA synthetase family. Glutamate--tRNA ligase type 1 subfamily.</text>
</comment>
<comment type="function">
    <text evidence="1">Catalyzes the attachment of glutamate to tRNA(Glu) in a two-step reaction: glutamate is first activated by ATP to form Glu-AMP and then transferred to the acceptor end of tRNA(Glu).</text>
</comment>
<keyword evidence="11 18" id="KW-0648">Protein biosynthesis</keyword>
<evidence type="ECO:0000256" key="8">
    <source>
        <dbReference type="ARBA" id="ARBA00022640"/>
    </source>
</evidence>
<dbReference type="NCBIfam" id="TIGR00464">
    <property type="entry name" value="gltX_bact"/>
    <property type="match status" value="1"/>
</dbReference>
<evidence type="ECO:0000256" key="5">
    <source>
        <dbReference type="ARBA" id="ARBA00012835"/>
    </source>
</evidence>
<comment type="caution">
    <text evidence="21">The sequence shown here is derived from an EMBL/GenBank/DDBJ whole genome shotgun (WGS) entry which is preliminary data.</text>
</comment>
<dbReference type="GO" id="GO:0005524">
    <property type="term" value="F:ATP binding"/>
    <property type="evidence" value="ECO:0007669"/>
    <property type="project" value="UniProtKB-KW"/>
</dbReference>
<sequence>MANSIIAGTPWMRIRVIPEISFPILRSSSSIYNHKVSFLFPTRRRFSVSAIASTEKEQVRVRFAPSPTGNLHVGGARTALFNYLFARSKGGKFVLRIEDTDLERSTKESEEAVLRDLSWLGLDWDEGPGVGGDYGPYRQSERNSLYKQHAEKLVESGHVYRCFCSNEELEQMKEIAKLKQLPPVYTGKWANATDDEVQEELAKGTPYTYRFRVPKEGRLTINDLIRGEVSWNYDTLGDFVIMRSNGQPVYNFCVTVDDATMAISHVIRAEEHLPNTLRQALIYKALGFPMPHFAHVSLILAPDRSKLSKRHGATSVGQYREMGYLPQAMVNYLALLGWGDGTENEFFTLEQLVEKFSIGRVNKSGAVFDSTKLRWMNGQHLRALPSDKLNKLVGERWKSSGILAESEGPFIEEAVLLLKDGIELVTDSDKVLSNLLSYPLHATLSSPEGKVMIQNKLSEVSSGLLAAYDSGELLNALDEGHSGWQKWVKNFGKTMKLKGKSLFMPLRVLLTGKLHGPDMGSSIILLHQAGSGDMVSSQAEFVTLKERFGVLREIDWEALNKDQPPLEPAAIAAN</sequence>
<dbReference type="Pfam" id="PF00749">
    <property type="entry name" value="tRNA-synt_1c"/>
    <property type="match status" value="1"/>
</dbReference>
<evidence type="ECO:0000256" key="4">
    <source>
        <dbReference type="ARBA" id="ARBA00007894"/>
    </source>
</evidence>
<evidence type="ECO:0000256" key="11">
    <source>
        <dbReference type="ARBA" id="ARBA00022917"/>
    </source>
</evidence>
<dbReference type="InterPro" id="IPR045462">
    <property type="entry name" value="aa-tRNA-synth_I_cd-bd"/>
</dbReference>
<evidence type="ECO:0000256" key="2">
    <source>
        <dbReference type="ARBA" id="ARBA00004173"/>
    </source>
</evidence>
<gene>
    <name evidence="21" type="ORF">D5086_0000201820</name>
</gene>
<name>A0A4V6A7B5_POPAL</name>
<evidence type="ECO:0000256" key="3">
    <source>
        <dbReference type="ARBA" id="ARBA00004229"/>
    </source>
</evidence>
<reference evidence="21" key="1">
    <citation type="submission" date="2018-10" db="EMBL/GenBank/DDBJ databases">
        <title>Population genomic analysis revealed the cold adaptation of white poplar.</title>
        <authorList>
            <person name="Liu Y.-J."/>
        </authorList>
    </citation>
    <scope>NUCLEOTIDE SEQUENCE [LARGE SCALE GENOMIC DNA]</scope>
    <source>
        <strain evidence="21">PAL-ZL1</strain>
    </source>
</reference>
<keyword evidence="7 18" id="KW-0436">Ligase</keyword>
<feature type="domain" description="Aminoacyl-tRNA synthetase class I anticodon-binding" evidence="20">
    <location>
        <begin position="408"/>
        <end position="526"/>
    </location>
</feature>
<evidence type="ECO:0000313" key="21">
    <source>
        <dbReference type="EMBL" id="TKR98445.1"/>
    </source>
</evidence>
<keyword evidence="8" id="KW-0934">Plastid</keyword>
<keyword evidence="10 18" id="KW-0067">ATP-binding</keyword>
<dbReference type="GO" id="GO:0000049">
    <property type="term" value="F:tRNA binding"/>
    <property type="evidence" value="ECO:0007669"/>
    <property type="project" value="InterPro"/>
</dbReference>
<dbReference type="FunFam" id="3.40.50.620:FF:000045">
    <property type="entry name" value="Glutamate--tRNA ligase, mitochondrial"/>
    <property type="match status" value="1"/>
</dbReference>
<evidence type="ECO:0000256" key="15">
    <source>
        <dbReference type="ARBA" id="ARBA00030865"/>
    </source>
</evidence>
<dbReference type="InterPro" id="IPR020058">
    <property type="entry name" value="Glu/Gln-tRNA-synth_Ib_cat-dom"/>
</dbReference>
<dbReference type="AlphaFoldDB" id="A0A4V6A7B5"/>